<sequence>MLQITNSAVDSMNTNQYTVQVKTTRRTTQVYGFDTPFLLHPYHSMHVERRMANIVAPFLNEIFSQLTVNRAEVMK</sequence>
<organism evidence="1 2">
    <name type="scientific">Molorchus minor</name>
    <dbReference type="NCBI Taxonomy" id="1323400"/>
    <lineage>
        <taxon>Eukaryota</taxon>
        <taxon>Metazoa</taxon>
        <taxon>Ecdysozoa</taxon>
        <taxon>Arthropoda</taxon>
        <taxon>Hexapoda</taxon>
        <taxon>Insecta</taxon>
        <taxon>Pterygota</taxon>
        <taxon>Neoptera</taxon>
        <taxon>Endopterygota</taxon>
        <taxon>Coleoptera</taxon>
        <taxon>Polyphaga</taxon>
        <taxon>Cucujiformia</taxon>
        <taxon>Chrysomeloidea</taxon>
        <taxon>Cerambycidae</taxon>
        <taxon>Lamiinae</taxon>
        <taxon>Monochamini</taxon>
        <taxon>Molorchus</taxon>
    </lineage>
</organism>
<name>A0ABQ9K6G0_9CUCU</name>
<proteinExistence type="predicted"/>
<accession>A0ABQ9K6G0</accession>
<protein>
    <submittedName>
        <fullName evidence="1">Uncharacterized protein</fullName>
    </submittedName>
</protein>
<keyword evidence="2" id="KW-1185">Reference proteome</keyword>
<evidence type="ECO:0000313" key="2">
    <source>
        <dbReference type="Proteomes" id="UP001162164"/>
    </source>
</evidence>
<dbReference type="EMBL" id="JAPWTJ010000014">
    <property type="protein sequence ID" value="KAJ8985434.1"/>
    <property type="molecule type" value="Genomic_DNA"/>
</dbReference>
<comment type="caution">
    <text evidence="1">The sequence shown here is derived from an EMBL/GenBank/DDBJ whole genome shotgun (WGS) entry which is preliminary data.</text>
</comment>
<gene>
    <name evidence="1" type="ORF">NQ317_017066</name>
</gene>
<evidence type="ECO:0000313" key="1">
    <source>
        <dbReference type="EMBL" id="KAJ8985434.1"/>
    </source>
</evidence>
<dbReference type="Proteomes" id="UP001162164">
    <property type="component" value="Unassembled WGS sequence"/>
</dbReference>
<reference evidence="1" key="1">
    <citation type="journal article" date="2023" name="Insect Mol. Biol.">
        <title>Genome sequencing provides insights into the evolution of gene families encoding plant cell wall-degrading enzymes in longhorned beetles.</title>
        <authorList>
            <person name="Shin N.R."/>
            <person name="Okamura Y."/>
            <person name="Kirsch R."/>
            <person name="Pauchet Y."/>
        </authorList>
    </citation>
    <scope>NUCLEOTIDE SEQUENCE</scope>
    <source>
        <strain evidence="1">MMC_N1</strain>
    </source>
</reference>